<dbReference type="GO" id="GO:0047372">
    <property type="term" value="F:monoacylglycerol lipase activity"/>
    <property type="evidence" value="ECO:0007669"/>
    <property type="project" value="TreeGrafter"/>
</dbReference>
<dbReference type="AlphaFoldDB" id="A0A5K1VGC7"/>
<dbReference type="EMBL" id="BDEQ01000001">
    <property type="protein sequence ID" value="GAT91400.1"/>
    <property type="molecule type" value="Genomic_DNA"/>
</dbReference>
<evidence type="ECO:0000313" key="4">
    <source>
        <dbReference type="Proteomes" id="UP000078387"/>
    </source>
</evidence>
<dbReference type="VEuPathDB" id="AmoebaDB:EHI5A_026200"/>
<dbReference type="GO" id="GO:0008126">
    <property type="term" value="F:acetylesterase activity"/>
    <property type="evidence" value="ECO:0007669"/>
    <property type="project" value="TreeGrafter"/>
</dbReference>
<gene>
    <name evidence="3" type="ORF">CL6EHI_151530</name>
</gene>
<dbReference type="PANTHER" id="PTHR10794:SF63">
    <property type="entry name" value="ALPHA_BETA HYDROLASE 1, ISOFORM A"/>
    <property type="match status" value="1"/>
</dbReference>
<feature type="signal peptide" evidence="2">
    <location>
        <begin position="1"/>
        <end position="16"/>
    </location>
</feature>
<accession>A0A5K1VGC7</accession>
<keyword evidence="1" id="KW-1133">Transmembrane helix</keyword>
<evidence type="ECO:0000256" key="2">
    <source>
        <dbReference type="SAM" id="SignalP"/>
    </source>
</evidence>
<dbReference type="OMA" id="HENECTI"/>
<dbReference type="Proteomes" id="UP000078387">
    <property type="component" value="Unassembled WGS sequence"/>
</dbReference>
<keyword evidence="1" id="KW-0472">Membrane</keyword>
<keyword evidence="1" id="KW-0812">Transmembrane</keyword>
<evidence type="ECO:0000256" key="1">
    <source>
        <dbReference type="SAM" id="Phobius"/>
    </source>
</evidence>
<dbReference type="VEuPathDB" id="AmoebaDB:EHI7A_203600"/>
<dbReference type="VEuPathDB" id="AmoebaDB:EHI_151530"/>
<keyword evidence="2" id="KW-0732">Signal</keyword>
<dbReference type="VEuPathDB" id="AmoebaDB:EHI8A_029230"/>
<dbReference type="GO" id="GO:0051792">
    <property type="term" value="P:medium-chain fatty acid biosynthetic process"/>
    <property type="evidence" value="ECO:0007669"/>
    <property type="project" value="TreeGrafter"/>
</dbReference>
<feature type="chain" id="PRO_5023945360" evidence="2">
    <location>
        <begin position="17"/>
        <end position="817"/>
    </location>
</feature>
<dbReference type="InterPro" id="IPR050960">
    <property type="entry name" value="AB_hydrolase_4_sf"/>
</dbReference>
<dbReference type="VEuPathDB" id="AmoebaDB:KM1_305070"/>
<dbReference type="VEuPathDB" id="AmoebaDB:EHI8A_241410"/>
<reference evidence="3 4" key="1">
    <citation type="submission" date="2016-05" db="EMBL/GenBank/DDBJ databases">
        <title>First whole genome sequencing of Entamoeba histolytica HM1:IMSS-clone-6.</title>
        <authorList>
            <person name="Mukherjee Avik.K."/>
            <person name="Izumyama S."/>
            <person name="Nakada-Tsukui K."/>
            <person name="Nozaki T."/>
        </authorList>
    </citation>
    <scope>NUCLEOTIDE SEQUENCE [LARGE SCALE GENOMIC DNA]</scope>
    <source>
        <strain evidence="3 4">HM1:IMSS clone 6</strain>
    </source>
</reference>
<dbReference type="VEuPathDB" id="AmoebaDB:KM1_068130"/>
<feature type="transmembrane region" description="Helical" evidence="1">
    <location>
        <begin position="647"/>
        <end position="666"/>
    </location>
</feature>
<dbReference type="VEuPathDB" id="AmoebaDB:EHI7A_032360"/>
<proteinExistence type="predicted"/>
<dbReference type="GO" id="GO:0051793">
    <property type="term" value="P:medium-chain fatty acid catabolic process"/>
    <property type="evidence" value="ECO:0007669"/>
    <property type="project" value="TreeGrafter"/>
</dbReference>
<comment type="caution">
    <text evidence="3">The sequence shown here is derived from an EMBL/GenBank/DDBJ whole genome shotgun (WGS) entry which is preliminary data.</text>
</comment>
<evidence type="ECO:0000313" key="3">
    <source>
        <dbReference type="EMBL" id="GAT91400.1"/>
    </source>
</evidence>
<dbReference type="PANTHER" id="PTHR10794">
    <property type="entry name" value="ABHYDROLASE DOMAIN-CONTAINING PROTEIN"/>
    <property type="match status" value="1"/>
</dbReference>
<sequence length="817" mass="91162">MNNFQILILLISICSAEILNDGVPFKLNGINSVSLDYSINPKHRNNKIRSYITLDATSQTSIKISMSINGKEIIPLQEYIEPIAIEEIDEYKNAVHKITVSSSAPMSGVITAAGAIYLSDCSPVTFDSSNFNYMVHFIYEAKNTHFSHENDCTLISSLLLNFTKGVSFYFEQEPNSQSTSEFNKYSLYQYIPVFEDGTVFIHALGIEGGVQEATVNSFLTLQYLNDCNGKKQKIHLESSGSYAFYRVLQVTASVSGLPLSIIESSQFDGTMEVYYGICNAEKIGDIKSGDDTILLANNWSNNNFAIIVKYNVPKPIDIEVIHYEVIALSSTNEFFMHSDVAYGSFSLCGLTQTTKITTSLDQTITISTGIDTVPIEDATSSSKEIVKQNLEGGSYIVLFKGKYGIVETTFEVSNDIFELPPEGTSRIGCSNAVYSVIVEEGAMDYFVMLKSLEVESTYTIYVDQNIDNLNENAQFSSNKGQVYVSNIHYPFENYSITTGQYYIKIINFPTNAHSQVQHSGSIELCDNVTKTVTVTKDYQYARIILKGWNDEYTFTSSCNLDFVVNGEYNTFGNPRPLDENAQFKTTGTNFTIKYSDPAFSNSISHVGFRSTDGKEHECTIQYSTVSYKIIRIHTGFNTVDLILCCCGGLLLLIFIAYIALIVIGLVKGWLKPSCSVTIWTINVDLQVLYKQATRKNILGFDKNFNSKIFKYGSYETYYYDIELWYSLLARSKVPFLTFNSQDDPIAISSKGSRSRISNAIHASSNTISIFTQTGGHLGWVGKKKGSAGWDDSVALQYFDALVELNKTGELENLINQN</sequence>
<protein>
    <submittedName>
        <fullName evidence="3">Uncharacterized protein</fullName>
    </submittedName>
</protein>
<organism evidence="3 4">
    <name type="scientific">Entamoeba histolytica</name>
    <dbReference type="NCBI Taxonomy" id="5759"/>
    <lineage>
        <taxon>Eukaryota</taxon>
        <taxon>Amoebozoa</taxon>
        <taxon>Evosea</taxon>
        <taxon>Archamoebae</taxon>
        <taxon>Mastigamoebida</taxon>
        <taxon>Entamoebidae</taxon>
        <taxon>Entamoeba</taxon>
    </lineage>
</organism>
<name>A0A5K1VGC7_ENTHI</name>